<dbReference type="EMBL" id="OV170234">
    <property type="protein sequence ID" value="CAH0720135.1"/>
    <property type="molecule type" value="Genomic_DNA"/>
</dbReference>
<sequence length="67" mass="7739">MKRFWTSCKIDMLFNIEVLHDEGIGSAVFDVKGQVVDFLSMMQVYERTPPKQITLGFRSQKAKTELV</sequence>
<dbReference type="Proteomes" id="UP000838878">
    <property type="component" value="Chromosome 14"/>
</dbReference>
<protein>
    <submittedName>
        <fullName evidence="1">Uncharacterized protein</fullName>
    </submittedName>
</protein>
<keyword evidence="2" id="KW-1185">Reference proteome</keyword>
<dbReference type="AlphaFoldDB" id="A0A8J9YBB7"/>
<accession>A0A8J9YBB7</accession>
<evidence type="ECO:0000313" key="2">
    <source>
        <dbReference type="Proteomes" id="UP000838878"/>
    </source>
</evidence>
<proteinExistence type="predicted"/>
<name>A0A8J9YBB7_9NEOP</name>
<organism evidence="1 2">
    <name type="scientific">Brenthis ino</name>
    <name type="common">lesser marbled fritillary</name>
    <dbReference type="NCBI Taxonomy" id="405034"/>
    <lineage>
        <taxon>Eukaryota</taxon>
        <taxon>Metazoa</taxon>
        <taxon>Ecdysozoa</taxon>
        <taxon>Arthropoda</taxon>
        <taxon>Hexapoda</taxon>
        <taxon>Insecta</taxon>
        <taxon>Pterygota</taxon>
        <taxon>Neoptera</taxon>
        <taxon>Endopterygota</taxon>
        <taxon>Lepidoptera</taxon>
        <taxon>Glossata</taxon>
        <taxon>Ditrysia</taxon>
        <taxon>Papilionoidea</taxon>
        <taxon>Nymphalidae</taxon>
        <taxon>Heliconiinae</taxon>
        <taxon>Argynnini</taxon>
        <taxon>Brenthis</taxon>
    </lineage>
</organism>
<feature type="non-terminal residue" evidence="1">
    <location>
        <position position="67"/>
    </location>
</feature>
<gene>
    <name evidence="1" type="ORF">BINO364_LOCUS6400</name>
</gene>
<reference evidence="1" key="1">
    <citation type="submission" date="2021-12" db="EMBL/GenBank/DDBJ databases">
        <authorList>
            <person name="Martin H S."/>
        </authorList>
    </citation>
    <scope>NUCLEOTIDE SEQUENCE</scope>
</reference>
<evidence type="ECO:0000313" key="1">
    <source>
        <dbReference type="EMBL" id="CAH0720135.1"/>
    </source>
</evidence>